<proteinExistence type="predicted"/>
<dbReference type="Pfam" id="PF11181">
    <property type="entry name" value="YflT"/>
    <property type="match status" value="1"/>
</dbReference>
<dbReference type="Proteomes" id="UP000254467">
    <property type="component" value="Unassembled WGS sequence"/>
</dbReference>
<evidence type="ECO:0000313" key="4">
    <source>
        <dbReference type="EMBL" id="STC70168.1"/>
    </source>
</evidence>
<accession>A0A376CRA3</accession>
<dbReference type="STRING" id="35756.GCA_001044155_02194"/>
<keyword evidence="5" id="KW-1185">Reference proteome</keyword>
<feature type="transmembrane region" description="Helical" evidence="2">
    <location>
        <begin position="94"/>
        <end position="118"/>
    </location>
</feature>
<evidence type="ECO:0000256" key="1">
    <source>
        <dbReference type="SAM" id="MobiDB-lite"/>
    </source>
</evidence>
<organism evidence="4 5">
    <name type="scientific">Corynebacterium pilosum</name>
    <dbReference type="NCBI Taxonomy" id="35756"/>
    <lineage>
        <taxon>Bacteria</taxon>
        <taxon>Bacillati</taxon>
        <taxon>Actinomycetota</taxon>
        <taxon>Actinomycetes</taxon>
        <taxon>Mycobacteriales</taxon>
        <taxon>Corynebacteriaceae</taxon>
        <taxon>Corynebacterium</taxon>
    </lineage>
</organism>
<dbReference type="RefSeq" id="WP_018580905.1">
    <property type="nucleotide sequence ID" value="NZ_LDYD01000008.1"/>
</dbReference>
<reference evidence="4 5" key="1">
    <citation type="submission" date="2018-06" db="EMBL/GenBank/DDBJ databases">
        <authorList>
            <consortium name="Pathogen Informatics"/>
            <person name="Doyle S."/>
        </authorList>
    </citation>
    <scope>NUCLEOTIDE SEQUENCE [LARGE SCALE GENOMIC DNA]</scope>
    <source>
        <strain evidence="4 5">NCTC11862</strain>
    </source>
</reference>
<sequence>MTMNQNPRGVRQRPAGWPVGSFNTYAEAQRAVDHLSDREFPVQELSIVGVDLMEVEKITGRLTWGRVLGGGALAGAFWGFFFGLLWVILTVGFWAPILTGVILGAIFGLIFAAISYGATGGARDFSSHTQIIAGRYDVLCSSQRAAEARDAIAALQGNAPQAPQAGQAPQPGEPRPDETR</sequence>
<name>A0A376CRA3_9CORY</name>
<evidence type="ECO:0000313" key="5">
    <source>
        <dbReference type="Proteomes" id="UP000254467"/>
    </source>
</evidence>
<dbReference type="AlphaFoldDB" id="A0A376CRA3"/>
<evidence type="ECO:0000256" key="2">
    <source>
        <dbReference type="SAM" id="Phobius"/>
    </source>
</evidence>
<dbReference type="EMBL" id="UFXQ01000001">
    <property type="protein sequence ID" value="STC70168.1"/>
    <property type="molecule type" value="Genomic_DNA"/>
</dbReference>
<evidence type="ECO:0000259" key="3">
    <source>
        <dbReference type="Pfam" id="PF11181"/>
    </source>
</evidence>
<keyword evidence="2" id="KW-0812">Transmembrane</keyword>
<keyword evidence="2" id="KW-0472">Membrane</keyword>
<gene>
    <name evidence="4" type="ORF">NCTC11862_01977</name>
</gene>
<feature type="region of interest" description="Disordered" evidence="1">
    <location>
        <begin position="158"/>
        <end position="180"/>
    </location>
</feature>
<feature type="transmembrane region" description="Helical" evidence="2">
    <location>
        <begin position="67"/>
        <end position="88"/>
    </location>
</feature>
<dbReference type="InterPro" id="IPR025889">
    <property type="entry name" value="GSP17M-like_dom"/>
</dbReference>
<feature type="domain" description="General stress protein 17M-like" evidence="3">
    <location>
        <begin position="19"/>
        <end position="85"/>
    </location>
</feature>
<keyword evidence="2" id="KW-1133">Transmembrane helix</keyword>
<feature type="compositionally biased region" description="Low complexity" evidence="1">
    <location>
        <begin position="158"/>
        <end position="170"/>
    </location>
</feature>
<protein>
    <submittedName>
        <fullName evidence="4">Hypothetical membrane protein</fullName>
    </submittedName>
</protein>